<keyword evidence="5" id="KW-0408">Iron</keyword>
<dbReference type="OrthoDB" id="9772409at2"/>
<dbReference type="GO" id="GO:0005829">
    <property type="term" value="C:cytosol"/>
    <property type="evidence" value="ECO:0007669"/>
    <property type="project" value="TreeGrafter"/>
</dbReference>
<dbReference type="SFLD" id="SFLDG01387">
    <property type="entry name" value="BtrN-like_SPASM_domain_contain"/>
    <property type="match status" value="1"/>
</dbReference>
<dbReference type="GO" id="GO:0051536">
    <property type="term" value="F:iron-sulfur cluster binding"/>
    <property type="evidence" value="ECO:0007669"/>
    <property type="project" value="UniProtKB-KW"/>
</dbReference>
<dbReference type="InterPro" id="IPR013785">
    <property type="entry name" value="Aldolase_TIM"/>
</dbReference>
<name>A0A7C9MK05_9BACT</name>
<dbReference type="PANTHER" id="PTHR21197">
    <property type="entry name" value="UDP-GALACTOPYRANOSE MUTASE"/>
    <property type="match status" value="1"/>
</dbReference>
<dbReference type="SFLD" id="SFLDG01067">
    <property type="entry name" value="SPASM/twitch_domain_containing"/>
    <property type="match status" value="1"/>
</dbReference>
<dbReference type="Pfam" id="PF04055">
    <property type="entry name" value="Radical_SAM"/>
    <property type="match status" value="1"/>
</dbReference>
<dbReference type="InterPro" id="IPR007197">
    <property type="entry name" value="rSAM"/>
</dbReference>
<keyword evidence="4" id="KW-0479">Metal-binding</keyword>
<protein>
    <submittedName>
        <fullName evidence="8">NAD(P)-binding protein</fullName>
    </submittedName>
</protein>
<evidence type="ECO:0000313" key="9">
    <source>
        <dbReference type="Proteomes" id="UP000482487"/>
    </source>
</evidence>
<evidence type="ECO:0000256" key="4">
    <source>
        <dbReference type="ARBA" id="ARBA00022723"/>
    </source>
</evidence>
<evidence type="ECO:0000313" key="8">
    <source>
        <dbReference type="EMBL" id="MYL84268.1"/>
    </source>
</evidence>
<dbReference type="SFLD" id="SFLDS00029">
    <property type="entry name" value="Radical_SAM"/>
    <property type="match status" value="1"/>
</dbReference>
<dbReference type="Gene3D" id="3.20.20.70">
    <property type="entry name" value="Aldolase class I"/>
    <property type="match status" value="1"/>
</dbReference>
<dbReference type="RefSeq" id="WP_160962130.1">
    <property type="nucleotide sequence ID" value="NZ_WVUD01000028.1"/>
</dbReference>
<dbReference type="Proteomes" id="UP000482487">
    <property type="component" value="Unassembled WGS sequence"/>
</dbReference>
<accession>A0A7C9MK05</accession>
<feature type="domain" description="Radical SAM core" evidence="7">
    <location>
        <begin position="507"/>
        <end position="727"/>
    </location>
</feature>
<dbReference type="CDD" id="cd21109">
    <property type="entry name" value="SPASM"/>
    <property type="match status" value="1"/>
</dbReference>
<keyword evidence="9" id="KW-1185">Reference proteome</keyword>
<dbReference type="EMBL" id="WVUD01000028">
    <property type="protein sequence ID" value="MYL84268.1"/>
    <property type="molecule type" value="Genomic_DNA"/>
</dbReference>
<dbReference type="CDD" id="cd01335">
    <property type="entry name" value="Radical_SAM"/>
    <property type="match status" value="1"/>
</dbReference>
<reference evidence="8 9" key="1">
    <citation type="submission" date="2020-01" db="EMBL/GenBank/DDBJ databases">
        <title>Genome sequence of Desulfovibrio aerotolerans DSM 16695(T).</title>
        <authorList>
            <person name="Karnachuk O."/>
            <person name="Avakyan M."/>
            <person name="Mardanov A."/>
            <person name="Kadnikov V."/>
            <person name="Ravin N."/>
        </authorList>
    </citation>
    <scope>NUCLEOTIDE SEQUENCE [LARGE SCALE GENOMIC DNA]</scope>
    <source>
        <strain evidence="8 9">DSM 16695</strain>
    </source>
</reference>
<evidence type="ECO:0000256" key="5">
    <source>
        <dbReference type="ARBA" id="ARBA00023004"/>
    </source>
</evidence>
<keyword evidence="3" id="KW-0949">S-adenosyl-L-methionine</keyword>
<dbReference type="Pfam" id="PF01593">
    <property type="entry name" value="Amino_oxidase"/>
    <property type="match status" value="1"/>
</dbReference>
<dbReference type="GO" id="GO:0050660">
    <property type="term" value="F:flavin adenine dinucleotide binding"/>
    <property type="evidence" value="ECO:0007669"/>
    <property type="project" value="TreeGrafter"/>
</dbReference>
<sequence length="802" mass="88412">MSNTPIVIVGGGVAGLTCAVRLAEAGRACLVLEREPEIGGLLRSVALDGVVFDLGPHVLFLDAPGAGETFLRGLLAGRPVIRRPFAFAVAAGGRMWQFPNHLDFFRYPWRYKFEALRAGLKRRGAPPPEPISAELELSEKCGPALYDLLFRQLFSKKALISPAGLHHHWLARVDRTVDNRQEPFQRRGKAAAVLSAIAKLRQRYWYPAGGLGDVPASLRQRLEAAGGQIATGVGHIALTLENGRITTLTADDRVLTPDHVVWTAPLNALTTALGTKAPTLPTVTMRMVMLTYARNPQAGRTPRPFVYTYHPDPAIEANRIYYPESIFRERGPADREGLCLEINLEDASESEETTLARAVADVARLGLYPASALRASMVVTLPAALPVYPLDYEARLEAAVAPVRAIANLHAVGRQGGFYFCLTPAAAAQGLKMADHLLGVPRPEAAPATRKPGLLDTGLATKGAGATERLKILKRHAQAFVRHATLKRLYNFYKAERNRLQKRTVLDSLPYILKIETTNICNLRCAYCYDDRRTPLPTERPFGRMTFDQFRGIIDSCGDALFKINMYGFGEPFLFPETLEMIRYATDQNIGVGVSSNLNHRDPDLPRRIVASGLEVLIFSCHGVSFDTSGRFMRGGNADLAFENLKALIAARQAAGSKTPFIDWQYCVTGFNEHEIEAARAKATALGVDQVRFIRPFFPATAPDEWFSTMFPRQTLTHDHEASPGCSWLYRSAYINWDGGLIPCCRDPRDPSVDFGNVFTTPLPQLWNNEKYQAARALLADPSRHDLRAGILCGRCPVTRGA</sequence>
<organism evidence="8 9">
    <name type="scientific">Solidesulfovibrio aerotolerans</name>
    <dbReference type="NCBI Taxonomy" id="295255"/>
    <lineage>
        <taxon>Bacteria</taxon>
        <taxon>Pseudomonadati</taxon>
        <taxon>Thermodesulfobacteriota</taxon>
        <taxon>Desulfovibrionia</taxon>
        <taxon>Desulfovibrionales</taxon>
        <taxon>Desulfovibrionaceae</taxon>
        <taxon>Solidesulfovibrio</taxon>
    </lineage>
</organism>
<keyword evidence="2" id="KW-0004">4Fe-4S</keyword>
<dbReference type="SUPFAM" id="SSF51905">
    <property type="entry name" value="FAD/NAD(P)-binding domain"/>
    <property type="match status" value="1"/>
</dbReference>
<dbReference type="SUPFAM" id="SSF102114">
    <property type="entry name" value="Radical SAM enzymes"/>
    <property type="match status" value="1"/>
</dbReference>
<evidence type="ECO:0000259" key="7">
    <source>
        <dbReference type="PROSITE" id="PS51918"/>
    </source>
</evidence>
<evidence type="ECO:0000256" key="2">
    <source>
        <dbReference type="ARBA" id="ARBA00022485"/>
    </source>
</evidence>
<dbReference type="GO" id="GO:0046872">
    <property type="term" value="F:metal ion binding"/>
    <property type="evidence" value="ECO:0007669"/>
    <property type="project" value="UniProtKB-KW"/>
</dbReference>
<dbReference type="InterPro" id="IPR034391">
    <property type="entry name" value="AdoMet-like_SPASM_containing"/>
</dbReference>
<evidence type="ECO:0000256" key="3">
    <source>
        <dbReference type="ARBA" id="ARBA00022691"/>
    </source>
</evidence>
<dbReference type="InterPro" id="IPR058240">
    <property type="entry name" value="rSAM_sf"/>
</dbReference>
<dbReference type="Pfam" id="PF13186">
    <property type="entry name" value="SPASM"/>
    <property type="match status" value="1"/>
</dbReference>
<proteinExistence type="predicted"/>
<dbReference type="PROSITE" id="PS51918">
    <property type="entry name" value="RADICAL_SAM"/>
    <property type="match status" value="1"/>
</dbReference>
<dbReference type="AlphaFoldDB" id="A0A7C9MK05"/>
<dbReference type="InterPro" id="IPR023885">
    <property type="entry name" value="4Fe4S-binding_SPASM_dom"/>
</dbReference>
<dbReference type="InterPro" id="IPR002937">
    <property type="entry name" value="Amino_oxidase"/>
</dbReference>
<dbReference type="GO" id="GO:0008767">
    <property type="term" value="F:UDP-galactopyranose mutase activity"/>
    <property type="evidence" value="ECO:0007669"/>
    <property type="project" value="TreeGrafter"/>
</dbReference>
<dbReference type="InterPro" id="IPR036188">
    <property type="entry name" value="FAD/NAD-bd_sf"/>
</dbReference>
<evidence type="ECO:0000256" key="6">
    <source>
        <dbReference type="ARBA" id="ARBA00023014"/>
    </source>
</evidence>
<keyword evidence="6" id="KW-0411">Iron-sulfur</keyword>
<evidence type="ECO:0000256" key="1">
    <source>
        <dbReference type="ARBA" id="ARBA00001966"/>
    </source>
</evidence>
<gene>
    <name evidence="8" type="ORF">GTA51_14140</name>
</gene>
<dbReference type="GO" id="GO:0016491">
    <property type="term" value="F:oxidoreductase activity"/>
    <property type="evidence" value="ECO:0007669"/>
    <property type="project" value="InterPro"/>
</dbReference>
<dbReference type="Gene3D" id="3.50.50.60">
    <property type="entry name" value="FAD/NAD(P)-binding domain"/>
    <property type="match status" value="1"/>
</dbReference>
<dbReference type="PANTHER" id="PTHR21197:SF0">
    <property type="entry name" value="UDP-GALACTOPYRANOSE MUTASE"/>
    <property type="match status" value="1"/>
</dbReference>
<comment type="caution">
    <text evidence="8">The sequence shown here is derived from an EMBL/GenBank/DDBJ whole genome shotgun (WGS) entry which is preliminary data.</text>
</comment>
<comment type="cofactor">
    <cofactor evidence="1">
        <name>[4Fe-4S] cluster</name>
        <dbReference type="ChEBI" id="CHEBI:49883"/>
    </cofactor>
</comment>